<reference evidence="10 11" key="2">
    <citation type="submission" date="2025-04" db="UniProtKB">
        <authorList>
            <consortium name="RefSeq"/>
        </authorList>
    </citation>
    <scope>IDENTIFICATION</scope>
</reference>
<name>A0A6P4EF21_DRORH</name>
<evidence type="ECO:0000256" key="5">
    <source>
        <dbReference type="ARBA" id="ARBA00023002"/>
    </source>
</evidence>
<dbReference type="Pfam" id="PF08336">
    <property type="entry name" value="P4Ha_N"/>
    <property type="match status" value="1"/>
</dbReference>
<reference evidence="9" key="1">
    <citation type="journal article" date="2021" name="Elife">
        <title>Highly contiguous assemblies of 101 drosophilid genomes.</title>
        <authorList>
            <person name="Kim B.Y."/>
            <person name="Wang J.R."/>
            <person name="Miller D.E."/>
            <person name="Barmina O."/>
            <person name="Delaney E."/>
            <person name="Thompson A."/>
            <person name="Comeault A.A."/>
            <person name="Peede D."/>
            <person name="D'Agostino E.R."/>
            <person name="Pelaez J."/>
            <person name="Aguilar J.M."/>
            <person name="Haji D."/>
            <person name="Matsunaga T."/>
            <person name="Armstrong E.E."/>
            <person name="Zych M."/>
            <person name="Ogawa Y."/>
            <person name="Stamenkovic-Radak M."/>
            <person name="Jelic M."/>
            <person name="Veselinovic M.S."/>
            <person name="Tanaskovic M."/>
            <person name="Eric P."/>
            <person name="Gao J.J."/>
            <person name="Katoh T.K."/>
            <person name="Toda M.J."/>
            <person name="Watabe H."/>
            <person name="Watada M."/>
            <person name="Davis J.S."/>
            <person name="Moyle L.C."/>
            <person name="Manoli G."/>
            <person name="Bertolini E."/>
            <person name="Kostal V."/>
            <person name="Hawley R.S."/>
            <person name="Takahashi A."/>
            <person name="Jones C.D."/>
            <person name="Price D.K."/>
            <person name="Whiteman N."/>
            <person name="Kopp A."/>
            <person name="Matute D.R."/>
            <person name="Petrov D.A."/>
        </authorList>
    </citation>
    <scope>NUCLEOTIDE SEQUENCE [LARGE SCALE GENOMIC DNA]</scope>
</reference>
<keyword evidence="6" id="KW-0408">Iron</keyword>
<dbReference type="Proteomes" id="UP001652680">
    <property type="component" value="Unassembled WGS sequence"/>
</dbReference>
<accession>A0A6P4EF21</accession>
<dbReference type="PANTHER" id="PTHR10869:SF244">
    <property type="entry name" value="PROLYL 4-HYDROXYLASE SUBUNIT ALPHA-2"/>
    <property type="match status" value="1"/>
</dbReference>
<evidence type="ECO:0000256" key="4">
    <source>
        <dbReference type="ARBA" id="ARBA00022964"/>
    </source>
</evidence>
<comment type="cofactor">
    <cofactor evidence="1">
        <name>L-ascorbate</name>
        <dbReference type="ChEBI" id="CHEBI:38290"/>
    </cofactor>
</comment>
<dbReference type="EnsemblMetazoa" id="XM_017119630.2">
    <property type="protein sequence ID" value="XP_016975119.1"/>
    <property type="gene ID" value="LOC108041653"/>
</dbReference>
<dbReference type="RefSeq" id="XP_016975118.1">
    <property type="nucleotide sequence ID" value="XM_017119629.1"/>
</dbReference>
<dbReference type="Gene3D" id="1.25.40.10">
    <property type="entry name" value="Tetratricopeptide repeat domain"/>
    <property type="match status" value="1"/>
</dbReference>
<keyword evidence="3" id="KW-0847">Vitamin C</keyword>
<organism evidence="11">
    <name type="scientific">Drosophila rhopaloa</name>
    <name type="common">Fruit fly</name>
    <dbReference type="NCBI Taxonomy" id="1041015"/>
    <lineage>
        <taxon>Eukaryota</taxon>
        <taxon>Metazoa</taxon>
        <taxon>Ecdysozoa</taxon>
        <taxon>Arthropoda</taxon>
        <taxon>Hexapoda</taxon>
        <taxon>Insecta</taxon>
        <taxon>Pterygota</taxon>
        <taxon>Neoptera</taxon>
        <taxon>Endopterygota</taxon>
        <taxon>Diptera</taxon>
        <taxon>Brachycera</taxon>
        <taxon>Muscomorpha</taxon>
        <taxon>Ephydroidea</taxon>
        <taxon>Drosophilidae</taxon>
        <taxon>Drosophila</taxon>
        <taxon>Sophophora</taxon>
    </lineage>
</organism>
<evidence type="ECO:0000259" key="7">
    <source>
        <dbReference type="SMART" id="SM00702"/>
    </source>
</evidence>
<protein>
    <submittedName>
        <fullName evidence="10 11">Prolyl 4-hydroxylase subunit alpha-1</fullName>
    </submittedName>
</protein>
<keyword evidence="5" id="KW-0560">Oxidoreductase</keyword>
<dbReference type="InterPro" id="IPR006620">
    <property type="entry name" value="Pro_4_hyd_alph"/>
</dbReference>
<evidence type="ECO:0000313" key="8">
    <source>
        <dbReference type="EnsemblMetazoa" id="XP_016975119.1"/>
    </source>
</evidence>
<dbReference type="PANTHER" id="PTHR10869">
    <property type="entry name" value="PROLYL 4-HYDROXYLASE ALPHA SUBUNIT"/>
    <property type="match status" value="1"/>
</dbReference>
<evidence type="ECO:0000313" key="11">
    <source>
        <dbReference type="RefSeq" id="XP_016975119.1"/>
    </source>
</evidence>
<proteinExistence type="predicted"/>
<dbReference type="GeneID" id="108041653"/>
<dbReference type="SMART" id="SM00702">
    <property type="entry name" value="P4Hc"/>
    <property type="match status" value="1"/>
</dbReference>
<sequence length="473" mass="54302">MSIAGMKGLVDMEGLFISELTNYTKALKDKIDDIESFLQKVQSKREISRKNPQQFVAHPLNAFSLIRRLHEDWTEIELFMSKQVGLNHLEAIKKGLDESQPTDQDLLDATNGIITMQRTYNLQPVDIAKGILGSQKYNVNLTTLNCQLLAKACLILNEDRAAFSYFKTAVEHYDENRDGQVYREVFDFKLSDLYTNYTKILIIKGFRSAALNILRNVSDLDADLWLLQRKVYEEAKIDVPDPTYYTAPWTDKSGCQGLWESKNYFSCYYESGTTDFLRIAPLKVEILSLDPHIAIYHDVIFDSEISGMKNISLPLLKGPLRYLNSDDFNLKFAKIYGEHQSPLNQRIRDITGDNVKEDKDFLIFNYGMCGFKNYHFDNIELQDQTAELGDRLTSIKFFLNDVTEGGALVFPHLNLTIWPQKGSAVVWQNLNNEMDANEDIIHLSCPVIVGSKWTLSKWLHQNPLMFSKPCKKV</sequence>
<dbReference type="AlphaFoldDB" id="A0A6P4EF21"/>
<dbReference type="Gene3D" id="6.10.140.1460">
    <property type="match status" value="1"/>
</dbReference>
<evidence type="ECO:0000256" key="3">
    <source>
        <dbReference type="ARBA" id="ARBA00022896"/>
    </source>
</evidence>
<feature type="domain" description="Prolyl 4-hydroxylase alpha subunit" evidence="7">
    <location>
        <begin position="291"/>
        <end position="460"/>
    </location>
</feature>
<keyword evidence="2" id="KW-0479">Metal-binding</keyword>
<reference evidence="8" key="3">
    <citation type="submission" date="2025-05" db="UniProtKB">
        <authorList>
            <consortium name="EnsemblMetazoa"/>
        </authorList>
    </citation>
    <scope>IDENTIFICATION</scope>
</reference>
<dbReference type="GO" id="GO:0031418">
    <property type="term" value="F:L-ascorbic acid binding"/>
    <property type="evidence" value="ECO:0007669"/>
    <property type="project" value="UniProtKB-KW"/>
</dbReference>
<dbReference type="InterPro" id="IPR011990">
    <property type="entry name" value="TPR-like_helical_dom_sf"/>
</dbReference>
<dbReference type="Gene3D" id="2.60.120.620">
    <property type="entry name" value="q2cbj1_9rhob like domain"/>
    <property type="match status" value="1"/>
</dbReference>
<keyword evidence="9" id="KW-1185">Reference proteome</keyword>
<evidence type="ECO:0000256" key="1">
    <source>
        <dbReference type="ARBA" id="ARBA00001961"/>
    </source>
</evidence>
<gene>
    <name evidence="10 11" type="primary">LOC108041653</name>
    <name evidence="8" type="synonym">108041653</name>
</gene>
<dbReference type="GO" id="GO:0005783">
    <property type="term" value="C:endoplasmic reticulum"/>
    <property type="evidence" value="ECO:0007669"/>
    <property type="project" value="InterPro"/>
</dbReference>
<dbReference type="InterPro" id="IPR013547">
    <property type="entry name" value="P4H_N"/>
</dbReference>
<evidence type="ECO:0000313" key="9">
    <source>
        <dbReference type="Proteomes" id="UP001652680"/>
    </source>
</evidence>
<evidence type="ECO:0000313" key="10">
    <source>
        <dbReference type="RefSeq" id="XP_016975118.1"/>
    </source>
</evidence>
<dbReference type="Pfam" id="PF13640">
    <property type="entry name" value="2OG-FeII_Oxy_3"/>
    <property type="match status" value="1"/>
</dbReference>
<dbReference type="GO" id="GO:0005506">
    <property type="term" value="F:iron ion binding"/>
    <property type="evidence" value="ECO:0007669"/>
    <property type="project" value="InterPro"/>
</dbReference>
<dbReference type="InterPro" id="IPR044862">
    <property type="entry name" value="Pro_4_hyd_alph_FE2OG_OXY"/>
</dbReference>
<dbReference type="InterPro" id="IPR045054">
    <property type="entry name" value="P4HA-like"/>
</dbReference>
<evidence type="ECO:0000256" key="6">
    <source>
        <dbReference type="ARBA" id="ARBA00023004"/>
    </source>
</evidence>
<dbReference type="GO" id="GO:0004656">
    <property type="term" value="F:procollagen-proline 4-dioxygenase activity"/>
    <property type="evidence" value="ECO:0007669"/>
    <property type="project" value="InterPro"/>
</dbReference>
<dbReference type="RefSeq" id="XP_016975119.1">
    <property type="nucleotide sequence ID" value="XM_017119630.1"/>
</dbReference>
<keyword evidence="4" id="KW-0223">Dioxygenase</keyword>
<evidence type="ECO:0000256" key="2">
    <source>
        <dbReference type="ARBA" id="ARBA00022723"/>
    </source>
</evidence>
<dbReference type="OrthoDB" id="420380at2759"/>